<dbReference type="Gene3D" id="3.90.80.10">
    <property type="entry name" value="Inorganic pyrophosphatase"/>
    <property type="match status" value="1"/>
</dbReference>
<keyword evidence="4 7" id="KW-0378">Hydrolase</keyword>
<dbReference type="EMBL" id="SGBC01000002">
    <property type="protein sequence ID" value="RZD16458.1"/>
    <property type="molecule type" value="Genomic_DNA"/>
</dbReference>
<dbReference type="GO" id="GO:0000287">
    <property type="term" value="F:magnesium ion binding"/>
    <property type="evidence" value="ECO:0007669"/>
    <property type="project" value="UniProtKB-UniRule"/>
</dbReference>
<keyword evidence="5 7" id="KW-0460">Magnesium</keyword>
<comment type="function">
    <text evidence="7">Catalyzes the hydrolysis of inorganic pyrophosphate (PPi) forming two phosphate ions.</text>
</comment>
<feature type="binding site" evidence="7">
    <location>
        <position position="55"/>
    </location>
    <ligand>
        <name>substrate</name>
    </ligand>
</feature>
<sequence length="177" mass="20322">MDFEKIEAGDNPPEYINAIIEIPKDGSVKYELDKNSGIMAVDRFLYTAMFYPFNYGFIPKTLAADNDPLDIIVISSMSVVPGCLLKVRVIGMLEMEDENGNDEKIISVPINKIDAGFSDIRDINDVPKVFLDQIRHFFENYKTLEPEKWVKLENFVNKEKATKIVTETMIKYKEKNN</sequence>
<feature type="binding site" evidence="7">
    <location>
        <position position="29"/>
    </location>
    <ligand>
        <name>substrate</name>
    </ligand>
</feature>
<evidence type="ECO:0000256" key="3">
    <source>
        <dbReference type="ARBA" id="ARBA00022723"/>
    </source>
</evidence>
<dbReference type="PANTHER" id="PTHR10286">
    <property type="entry name" value="INORGANIC PYROPHOSPHATASE"/>
    <property type="match status" value="1"/>
</dbReference>
<evidence type="ECO:0000256" key="2">
    <source>
        <dbReference type="ARBA" id="ARBA00022490"/>
    </source>
</evidence>
<evidence type="ECO:0000256" key="4">
    <source>
        <dbReference type="ARBA" id="ARBA00022801"/>
    </source>
</evidence>
<accession>A0A519BGS0</accession>
<proteinExistence type="inferred from homology"/>
<protein>
    <recommendedName>
        <fullName evidence="7">Inorganic pyrophosphatase</fullName>
        <ecNumber evidence="7">3.6.1.1</ecNumber>
    </recommendedName>
    <alternativeName>
        <fullName evidence="7">Pyrophosphate phospho-hydrolase</fullName>
        <shortName evidence="7">PPase</shortName>
    </alternativeName>
</protein>
<dbReference type="InterPro" id="IPR036649">
    <property type="entry name" value="Pyrophosphatase_sf"/>
</dbReference>
<feature type="binding site" evidence="7">
    <location>
        <position position="43"/>
    </location>
    <ligand>
        <name>substrate</name>
    </ligand>
</feature>
<dbReference type="FunFam" id="3.90.80.10:FF:000003">
    <property type="entry name" value="Inorganic pyrophosphatase"/>
    <property type="match status" value="1"/>
</dbReference>
<gene>
    <name evidence="7" type="primary">ppa</name>
    <name evidence="8" type="ORF">EVJ46_05420</name>
</gene>
<comment type="caution">
    <text evidence="8">The sequence shown here is derived from an EMBL/GenBank/DDBJ whole genome shotgun (WGS) entry which is preliminary data.</text>
</comment>
<keyword evidence="2 7" id="KW-0963">Cytoplasm</keyword>
<feature type="binding site" evidence="7">
    <location>
        <position position="70"/>
    </location>
    <ligand>
        <name>Mg(2+)</name>
        <dbReference type="ChEBI" id="CHEBI:18420"/>
        <label>1</label>
    </ligand>
</feature>
<comment type="subcellular location">
    <subcellularLocation>
        <location evidence="7">Cytoplasm</location>
    </subcellularLocation>
</comment>
<keyword evidence="3 7" id="KW-0479">Metal-binding</keyword>
<dbReference type="SUPFAM" id="SSF50324">
    <property type="entry name" value="Inorganic pyrophosphatase"/>
    <property type="match status" value="1"/>
</dbReference>
<dbReference type="Proteomes" id="UP000316562">
    <property type="component" value="Unassembled WGS sequence"/>
</dbReference>
<dbReference type="NCBIfam" id="NF002317">
    <property type="entry name" value="PRK01250.1"/>
    <property type="match status" value="1"/>
</dbReference>
<comment type="catalytic activity">
    <reaction evidence="6 7">
        <text>diphosphate + H2O = 2 phosphate + H(+)</text>
        <dbReference type="Rhea" id="RHEA:24576"/>
        <dbReference type="ChEBI" id="CHEBI:15377"/>
        <dbReference type="ChEBI" id="CHEBI:15378"/>
        <dbReference type="ChEBI" id="CHEBI:33019"/>
        <dbReference type="ChEBI" id="CHEBI:43474"/>
        <dbReference type="EC" id="3.6.1.1"/>
    </reaction>
</comment>
<feature type="binding site" evidence="7">
    <location>
        <position position="102"/>
    </location>
    <ligand>
        <name>Mg(2+)</name>
        <dbReference type="ChEBI" id="CHEBI:18420"/>
        <label>1</label>
    </ligand>
</feature>
<dbReference type="PROSITE" id="PS00387">
    <property type="entry name" value="PPASE"/>
    <property type="match status" value="1"/>
</dbReference>
<evidence type="ECO:0000256" key="6">
    <source>
        <dbReference type="ARBA" id="ARBA00047820"/>
    </source>
</evidence>
<dbReference type="InterPro" id="IPR008162">
    <property type="entry name" value="Pyrophosphatase"/>
</dbReference>
<dbReference type="Pfam" id="PF00719">
    <property type="entry name" value="Pyrophosphatase"/>
    <property type="match status" value="1"/>
</dbReference>
<dbReference type="GO" id="GO:0004427">
    <property type="term" value="F:inorganic diphosphate phosphatase activity"/>
    <property type="evidence" value="ECO:0007669"/>
    <property type="project" value="UniProtKB-UniRule"/>
</dbReference>
<dbReference type="AlphaFoldDB" id="A0A519BGS0"/>
<organism evidence="8 9">
    <name type="scientific">Acididesulfobacter guangdongensis</name>
    <dbReference type="NCBI Taxonomy" id="2597225"/>
    <lineage>
        <taxon>Bacteria</taxon>
        <taxon>Deltaproteobacteria</taxon>
        <taxon>Candidatus Acidulodesulfobacterales</taxon>
        <taxon>Candidatus Acididesulfobacter</taxon>
    </lineage>
</organism>
<evidence type="ECO:0000256" key="7">
    <source>
        <dbReference type="HAMAP-Rule" id="MF_00209"/>
    </source>
</evidence>
<reference evidence="8 9" key="1">
    <citation type="journal article" date="2019" name="ISME J.">
        <title>Insights into ecological role of a new deltaproteobacterial order Candidatus Acidulodesulfobacterales by metagenomics and metatranscriptomics.</title>
        <authorList>
            <person name="Tan S."/>
            <person name="Liu J."/>
            <person name="Fang Y."/>
            <person name="Hedlund B.P."/>
            <person name="Lian Z.H."/>
            <person name="Huang L.Y."/>
            <person name="Li J.T."/>
            <person name="Huang L.N."/>
            <person name="Li W.J."/>
            <person name="Jiang H.C."/>
            <person name="Dong H.L."/>
            <person name="Shu W.S."/>
        </authorList>
    </citation>
    <scope>NUCLEOTIDE SEQUENCE [LARGE SCALE GENOMIC DNA]</scope>
    <source>
        <strain evidence="8">AP2</strain>
    </source>
</reference>
<evidence type="ECO:0000313" key="8">
    <source>
        <dbReference type="EMBL" id="RZD16458.1"/>
    </source>
</evidence>
<feature type="binding site" evidence="7">
    <location>
        <position position="65"/>
    </location>
    <ligand>
        <name>Mg(2+)</name>
        <dbReference type="ChEBI" id="CHEBI:18420"/>
        <label>1</label>
    </ligand>
</feature>
<dbReference type="EC" id="3.6.1.1" evidence="7"/>
<dbReference type="HAMAP" id="MF_00209">
    <property type="entry name" value="Inorganic_PPase"/>
    <property type="match status" value="1"/>
</dbReference>
<dbReference type="GO" id="GO:0005737">
    <property type="term" value="C:cytoplasm"/>
    <property type="evidence" value="ECO:0007669"/>
    <property type="project" value="UniProtKB-SubCell"/>
</dbReference>
<feature type="binding site" evidence="7">
    <location>
        <position position="70"/>
    </location>
    <ligand>
        <name>Mg(2+)</name>
        <dbReference type="ChEBI" id="CHEBI:18420"/>
        <label>2</label>
    </ligand>
</feature>
<evidence type="ECO:0000256" key="1">
    <source>
        <dbReference type="ARBA" id="ARBA00001946"/>
    </source>
</evidence>
<comment type="cofactor">
    <cofactor evidence="1 7">
        <name>Mg(2+)</name>
        <dbReference type="ChEBI" id="CHEBI:18420"/>
    </cofactor>
</comment>
<comment type="subunit">
    <text evidence="7">Homohexamer.</text>
</comment>
<feature type="binding site" evidence="7">
    <location>
        <position position="141"/>
    </location>
    <ligand>
        <name>substrate</name>
    </ligand>
</feature>
<dbReference type="CDD" id="cd00412">
    <property type="entry name" value="pyrophosphatase"/>
    <property type="match status" value="1"/>
</dbReference>
<evidence type="ECO:0000256" key="5">
    <source>
        <dbReference type="ARBA" id="ARBA00022842"/>
    </source>
</evidence>
<dbReference type="GO" id="GO:0006796">
    <property type="term" value="P:phosphate-containing compound metabolic process"/>
    <property type="evidence" value="ECO:0007669"/>
    <property type="project" value="InterPro"/>
</dbReference>
<comment type="similarity">
    <text evidence="7">Belongs to the PPase family.</text>
</comment>
<name>A0A519BGS0_ACIG2</name>
<evidence type="ECO:0000313" key="9">
    <source>
        <dbReference type="Proteomes" id="UP000316562"/>
    </source>
</evidence>